<evidence type="ECO:0000313" key="3">
    <source>
        <dbReference type="Proteomes" id="UP000198346"/>
    </source>
</evidence>
<evidence type="ECO:0000256" key="1">
    <source>
        <dbReference type="PROSITE-ProRule" id="PRU00182"/>
    </source>
</evidence>
<organism evidence="2 3">
    <name type="scientific">Amphiplicatus metriothermophilus</name>
    <dbReference type="NCBI Taxonomy" id="1519374"/>
    <lineage>
        <taxon>Bacteria</taxon>
        <taxon>Pseudomonadati</taxon>
        <taxon>Pseudomonadota</taxon>
        <taxon>Alphaproteobacteria</taxon>
        <taxon>Parvularculales</taxon>
        <taxon>Parvularculaceae</taxon>
        <taxon>Amphiplicatus</taxon>
    </lineage>
</organism>
<name>A0A239PR95_9PROT</name>
<protein>
    <submittedName>
        <fullName evidence="2">Heat shock protein Hsp15</fullName>
    </submittedName>
</protein>
<keyword evidence="2" id="KW-0346">Stress response</keyword>
<dbReference type="Gene3D" id="3.10.290.10">
    <property type="entry name" value="RNA-binding S4 domain"/>
    <property type="match status" value="1"/>
</dbReference>
<dbReference type="SUPFAM" id="SSF55174">
    <property type="entry name" value="Alpha-L RNA-binding motif"/>
    <property type="match status" value="1"/>
</dbReference>
<reference evidence="2 3" key="1">
    <citation type="submission" date="2017-07" db="EMBL/GenBank/DDBJ databases">
        <authorList>
            <person name="Sun Z.S."/>
            <person name="Albrecht U."/>
            <person name="Echele G."/>
            <person name="Lee C.C."/>
        </authorList>
    </citation>
    <scope>NUCLEOTIDE SEQUENCE [LARGE SCALE GENOMIC DNA]</scope>
    <source>
        <strain evidence="2 3">CGMCC 1.12710</strain>
    </source>
</reference>
<dbReference type="CDD" id="cd00165">
    <property type="entry name" value="S4"/>
    <property type="match status" value="1"/>
</dbReference>
<dbReference type="GO" id="GO:0003723">
    <property type="term" value="F:RNA binding"/>
    <property type="evidence" value="ECO:0007669"/>
    <property type="project" value="UniProtKB-KW"/>
</dbReference>
<keyword evidence="3" id="KW-1185">Reference proteome</keyword>
<gene>
    <name evidence="2" type="ORF">SAMN06297382_1274</name>
</gene>
<evidence type="ECO:0000313" key="2">
    <source>
        <dbReference type="EMBL" id="SNT72237.1"/>
    </source>
</evidence>
<dbReference type="AlphaFoldDB" id="A0A239PR95"/>
<accession>A0A239PR95</accession>
<dbReference type="EMBL" id="FZQA01000002">
    <property type="protein sequence ID" value="SNT72237.1"/>
    <property type="molecule type" value="Genomic_DNA"/>
</dbReference>
<sequence length="122" mass="13357">MTHLPLAARVAPAPPPATQRIDKWLWCARIFRTRTLATKIVAEGSMRLTRGGDTMRVDKPSCLVRPGDRIAFLVGGRLRVLEVRACGLRRGPAREAALLYVDRSPQPASPLNSGKEAPCSRS</sequence>
<dbReference type="RefSeq" id="WP_183234020.1">
    <property type="nucleotide sequence ID" value="NZ_FZQA01000002.1"/>
</dbReference>
<dbReference type="InterPro" id="IPR036986">
    <property type="entry name" value="S4_RNA-bd_sf"/>
</dbReference>
<dbReference type="PROSITE" id="PS50889">
    <property type="entry name" value="S4"/>
    <property type="match status" value="1"/>
</dbReference>
<keyword evidence="1" id="KW-0694">RNA-binding</keyword>
<dbReference type="Proteomes" id="UP000198346">
    <property type="component" value="Unassembled WGS sequence"/>
</dbReference>
<proteinExistence type="predicted"/>